<comment type="caution">
    <text evidence="2">The sequence shown here is derived from an EMBL/GenBank/DDBJ whole genome shotgun (WGS) entry which is preliminary data.</text>
</comment>
<dbReference type="Proteomes" id="UP001569904">
    <property type="component" value="Unassembled WGS sequence"/>
</dbReference>
<protein>
    <submittedName>
        <fullName evidence="2">DUF2795 domain-containing protein</fullName>
    </submittedName>
</protein>
<feature type="region of interest" description="Disordered" evidence="1">
    <location>
        <begin position="1"/>
        <end position="64"/>
    </location>
</feature>
<evidence type="ECO:0000256" key="1">
    <source>
        <dbReference type="SAM" id="MobiDB-lite"/>
    </source>
</evidence>
<gene>
    <name evidence="2" type="ORF">SM436_07305</name>
</gene>
<organism evidence="2 3">
    <name type="scientific">Actinomadura chokoriensis</name>
    <dbReference type="NCBI Taxonomy" id="454156"/>
    <lineage>
        <taxon>Bacteria</taxon>
        <taxon>Bacillati</taxon>
        <taxon>Actinomycetota</taxon>
        <taxon>Actinomycetes</taxon>
        <taxon>Streptosporangiales</taxon>
        <taxon>Thermomonosporaceae</taxon>
        <taxon>Actinomadura</taxon>
    </lineage>
</organism>
<sequence>MADNPSFIGTQKCLGDELSGVPGRPAQHAQEHGADEPTLQTLQAMPGQEYDDPSAAGKEITKTS</sequence>
<proteinExistence type="predicted"/>
<dbReference type="EMBL" id="JAXCEH010000003">
    <property type="protein sequence ID" value="MFA1553497.1"/>
    <property type="molecule type" value="Genomic_DNA"/>
</dbReference>
<accession>A0ABV4QW55</accession>
<dbReference type="InterPro" id="IPR021527">
    <property type="entry name" value="DUF2795"/>
</dbReference>
<dbReference type="RefSeq" id="WP_371939892.1">
    <property type="nucleotide sequence ID" value="NZ_JAXCEH010000003.1"/>
</dbReference>
<keyword evidence="3" id="KW-1185">Reference proteome</keyword>
<evidence type="ECO:0000313" key="2">
    <source>
        <dbReference type="EMBL" id="MFA1553497.1"/>
    </source>
</evidence>
<name>A0ABV4QW55_9ACTN</name>
<evidence type="ECO:0000313" key="3">
    <source>
        <dbReference type="Proteomes" id="UP001569904"/>
    </source>
</evidence>
<dbReference type="Pfam" id="PF11387">
    <property type="entry name" value="DUF2795"/>
    <property type="match status" value="1"/>
</dbReference>
<reference evidence="2 3" key="1">
    <citation type="submission" date="2023-11" db="EMBL/GenBank/DDBJ databases">
        <title>Actinomadura monticuli sp. nov., isolated from volcanic ash.</title>
        <authorList>
            <person name="Lee S.D."/>
            <person name="Yang H."/>
            <person name="Kim I.S."/>
        </authorList>
    </citation>
    <scope>NUCLEOTIDE SEQUENCE [LARGE SCALE GENOMIC DNA]</scope>
    <source>
        <strain evidence="2 3">DSM 45346</strain>
    </source>
</reference>